<keyword evidence="2" id="KW-0963">Cytoplasm</keyword>
<dbReference type="PROSITE" id="PS51857">
    <property type="entry name" value="CSD_2"/>
    <property type="match status" value="5"/>
</dbReference>
<dbReference type="InterPro" id="IPR024642">
    <property type="entry name" value="SUZ-C"/>
</dbReference>
<dbReference type="SMART" id="SM00357">
    <property type="entry name" value="CSP"/>
    <property type="match status" value="5"/>
</dbReference>
<dbReference type="EMBL" id="JARQWQ010000020">
    <property type="protein sequence ID" value="KAK2565144.1"/>
    <property type="molecule type" value="Genomic_DNA"/>
</dbReference>
<feature type="region of interest" description="Disordered" evidence="6">
    <location>
        <begin position="825"/>
        <end position="848"/>
    </location>
</feature>
<dbReference type="Pfam" id="PF00313">
    <property type="entry name" value="CSD"/>
    <property type="match status" value="5"/>
</dbReference>
<dbReference type="Proteomes" id="UP001249851">
    <property type="component" value="Unassembled WGS sequence"/>
</dbReference>
<dbReference type="GO" id="GO:0003723">
    <property type="term" value="F:RNA binding"/>
    <property type="evidence" value="ECO:0007669"/>
    <property type="project" value="UniProtKB-KW"/>
</dbReference>
<proteinExistence type="inferred from homology"/>
<feature type="domain" description="CSD" evidence="7">
    <location>
        <begin position="746"/>
        <end position="810"/>
    </location>
</feature>
<feature type="domain" description="CSD" evidence="7">
    <location>
        <begin position="573"/>
        <end position="635"/>
    </location>
</feature>
<protein>
    <submittedName>
        <fullName evidence="9">Cold shock domain-containing protein E1</fullName>
    </submittedName>
</protein>
<dbReference type="AlphaFoldDB" id="A0AAD9V8I7"/>
<keyword evidence="4" id="KW-0694">RNA-binding</keyword>
<feature type="domain" description="CSD" evidence="7">
    <location>
        <begin position="243"/>
        <end position="302"/>
    </location>
</feature>
<feature type="domain" description="CSD" evidence="7">
    <location>
        <begin position="407"/>
        <end position="472"/>
    </location>
</feature>
<evidence type="ECO:0000256" key="4">
    <source>
        <dbReference type="ARBA" id="ARBA00022884"/>
    </source>
</evidence>
<gene>
    <name evidence="9" type="ORF">P5673_011067</name>
</gene>
<dbReference type="PROSITE" id="PS51938">
    <property type="entry name" value="SUZ_C"/>
    <property type="match status" value="1"/>
</dbReference>
<dbReference type="Gene3D" id="2.40.50.140">
    <property type="entry name" value="Nucleic acid-binding proteins"/>
    <property type="match status" value="6"/>
</dbReference>
<feature type="domain" description="SUZ-C" evidence="8">
    <location>
        <begin position="815"/>
        <end position="855"/>
    </location>
</feature>
<evidence type="ECO:0000313" key="10">
    <source>
        <dbReference type="Proteomes" id="UP001249851"/>
    </source>
</evidence>
<dbReference type="InterPro" id="IPR019844">
    <property type="entry name" value="CSD_CS"/>
</dbReference>
<evidence type="ECO:0000256" key="5">
    <source>
        <dbReference type="ARBA" id="ARBA00044751"/>
    </source>
</evidence>
<evidence type="ECO:0000256" key="2">
    <source>
        <dbReference type="ARBA" id="ARBA00022490"/>
    </source>
</evidence>
<dbReference type="Pfam" id="PF23456">
    <property type="entry name" value="CSDE1"/>
    <property type="match status" value="4"/>
</dbReference>
<keyword evidence="3" id="KW-0677">Repeat</keyword>
<dbReference type="PROSITE" id="PS00352">
    <property type="entry name" value="CSD_1"/>
    <property type="match status" value="4"/>
</dbReference>
<dbReference type="PANTHER" id="PTHR12913">
    <property type="entry name" value="UNR PROTEIN N-RAS UPSTREAM GENE PROTEIN"/>
    <property type="match status" value="1"/>
</dbReference>
<dbReference type="InterPro" id="IPR056400">
    <property type="entry name" value="CSDE1"/>
</dbReference>
<feature type="domain" description="CSD" evidence="7">
    <location>
        <begin position="75"/>
        <end position="137"/>
    </location>
</feature>
<dbReference type="SUPFAM" id="SSF50249">
    <property type="entry name" value="Nucleic acid-binding proteins"/>
    <property type="match status" value="5"/>
</dbReference>
<evidence type="ECO:0000256" key="1">
    <source>
        <dbReference type="ARBA" id="ARBA00004496"/>
    </source>
</evidence>
<name>A0AAD9V8I7_ACRCE</name>
<dbReference type="InterPro" id="IPR011129">
    <property type="entry name" value="CSD"/>
</dbReference>
<evidence type="ECO:0000259" key="7">
    <source>
        <dbReference type="PROSITE" id="PS51857"/>
    </source>
</evidence>
<evidence type="ECO:0000259" key="8">
    <source>
        <dbReference type="PROSITE" id="PS51938"/>
    </source>
</evidence>
<keyword evidence="10" id="KW-1185">Reference proteome</keyword>
<sequence length="1004" mass="113811">MAASRFCGSGRNYSPSTRYSFRREWWLFVFVPIEVVSSISERRDRTRTSQYDFSEQDYYIGNHNARRTFSCNGNSFTSHTRLHSYGFIQCCERDLRIFFHYSQINEDPEDLHVGDELEFEVTSDQRTGKPIACRVVRLEAGSVSFEIRSEEKVHGVIDAEPKLSARNNVKSPSNGVIDPDMGRVSYERNGEFFYLFFSSNDVVNTGTPLHKGDKVEFYVTTDKRTGVVRAREITLLEAVETERYQGVVSSMKESFGFIERADKVSEIFFHYSEFCGEVSELMLCDDVEFGIQGKEVAVRIKKLPEGTVKFEDVSTTRYIGTVDRPLSKSASKRQHDPLHGKIVYTVPGDGDIEEEIVFSERDLQGDLSLRTGDIVEFNIAVDCRDLLKRATNISLVNVAEGDGEETREMGVVASLKEGFGFIRCCDRDARMFFHFSELLDSGHQVQVGDEVEFAVSEDMSANKRIHGVRVRVLPKGTIQMENVASEIYQGLVEREPCYSTRSPRKDSRESESGLINSYINGIRESLPFDMTNFEIRAGVQYGDKVEFNLSISQRTGFKRAVNVTVIKRNSEVRHKGFVATLKENFGFLETSEHDKEVFFHYSEFDGDPGELVLGDEMEYTIKCKNGKVSAETVVKLPAGSILQEKIHPEVYLGKVLRSLRRADPQQAEYSGLIMRIVSDEQDSDEEAGAEEEPENQDLPFTLEYGITSLVDKKTVLQLGEKVRFHIGVDQQTGKERAMKIFSVRQRVRARVESLKGQFGFIAYENEEGKNLFFHMSEVQGEVELQPGDEVEFVVVQNQKTRKMSACSVRRICDSQRPERLMRRNYSEKTDSPGPKIEVIRKPTGPDGTRGFAQPRALRSLSSQLLDHAQFPDKVQAFTPSDGGSVFEDLVANICEAGSALISVAAVFRNVTQRPSALRDKSEDGCKRDCRLAWLGAAIAYLKTDVSHLRIVDLARQEKWKMEGVIKSENNFNFFIVSPKIQVGVPLVSLEGKQFKLSQYSYRYS</sequence>
<dbReference type="CDD" id="cd04458">
    <property type="entry name" value="CSP_CDS"/>
    <property type="match status" value="3"/>
</dbReference>
<dbReference type="InterPro" id="IPR002059">
    <property type="entry name" value="CSP_DNA-bd"/>
</dbReference>
<comment type="caution">
    <text evidence="9">The sequence shown here is derived from an EMBL/GenBank/DDBJ whole genome shotgun (WGS) entry which is preliminary data.</text>
</comment>
<accession>A0AAD9V8I7</accession>
<evidence type="ECO:0000256" key="6">
    <source>
        <dbReference type="SAM" id="MobiDB-lite"/>
    </source>
</evidence>
<reference evidence="9" key="1">
    <citation type="journal article" date="2023" name="G3 (Bethesda)">
        <title>Whole genome assembly and annotation of the endangered Caribbean coral Acropora cervicornis.</title>
        <authorList>
            <person name="Selwyn J.D."/>
            <person name="Vollmer S.V."/>
        </authorList>
    </citation>
    <scope>NUCLEOTIDE SEQUENCE</scope>
    <source>
        <strain evidence="9">K2</strain>
    </source>
</reference>
<evidence type="ECO:0000256" key="3">
    <source>
        <dbReference type="ARBA" id="ARBA00022737"/>
    </source>
</evidence>
<evidence type="ECO:0000313" key="9">
    <source>
        <dbReference type="EMBL" id="KAK2565144.1"/>
    </source>
</evidence>
<comment type="subcellular location">
    <subcellularLocation>
        <location evidence="1">Cytoplasm</location>
    </subcellularLocation>
</comment>
<dbReference type="GO" id="GO:0005737">
    <property type="term" value="C:cytoplasm"/>
    <property type="evidence" value="ECO:0007669"/>
    <property type="project" value="UniProtKB-SubCell"/>
</dbReference>
<organism evidence="9 10">
    <name type="scientific">Acropora cervicornis</name>
    <name type="common">Staghorn coral</name>
    <dbReference type="NCBI Taxonomy" id="6130"/>
    <lineage>
        <taxon>Eukaryota</taxon>
        <taxon>Metazoa</taxon>
        <taxon>Cnidaria</taxon>
        <taxon>Anthozoa</taxon>
        <taxon>Hexacorallia</taxon>
        <taxon>Scleractinia</taxon>
        <taxon>Astrocoeniina</taxon>
        <taxon>Acroporidae</taxon>
        <taxon>Acropora</taxon>
    </lineage>
</organism>
<reference evidence="9" key="2">
    <citation type="journal article" date="2023" name="Science">
        <title>Genomic signatures of disease resistance in endangered staghorn corals.</title>
        <authorList>
            <person name="Vollmer S.V."/>
            <person name="Selwyn J.D."/>
            <person name="Despard B.A."/>
            <person name="Roesel C.L."/>
        </authorList>
    </citation>
    <scope>NUCLEOTIDE SEQUENCE</scope>
    <source>
        <strain evidence="9">K2</strain>
    </source>
</reference>
<dbReference type="PANTHER" id="PTHR12913:SF1">
    <property type="entry name" value="COLD SHOCK DOMAIN-CONTAINING PROTEIN E1"/>
    <property type="match status" value="1"/>
</dbReference>
<dbReference type="Pfam" id="PF12901">
    <property type="entry name" value="SUZ-C"/>
    <property type="match status" value="1"/>
</dbReference>
<comment type="similarity">
    <text evidence="5">Belongs to the UNR family.</text>
</comment>
<dbReference type="InterPro" id="IPR012340">
    <property type="entry name" value="NA-bd_OB-fold"/>
</dbReference>